<dbReference type="PROSITE" id="PS50188">
    <property type="entry name" value="B302_SPRY"/>
    <property type="match status" value="1"/>
</dbReference>
<dbReference type="SMART" id="SM00757">
    <property type="entry name" value="CRA"/>
    <property type="match status" value="1"/>
</dbReference>
<feature type="compositionally biased region" description="Polar residues" evidence="1">
    <location>
        <begin position="42"/>
        <end position="54"/>
    </location>
</feature>
<gene>
    <name evidence="3" type="ORF">DMC30DRAFT_357333</name>
</gene>
<dbReference type="OrthoDB" id="25503at2759"/>
<dbReference type="EMBL" id="SOZI01000219">
    <property type="protein sequence ID" value="TNY17288.1"/>
    <property type="molecule type" value="Genomic_DNA"/>
</dbReference>
<dbReference type="PANTHER" id="PTHR12864">
    <property type="entry name" value="RAN BINDING PROTEIN 9-RELATED"/>
    <property type="match status" value="1"/>
</dbReference>
<evidence type="ECO:0000256" key="1">
    <source>
        <dbReference type="SAM" id="MobiDB-lite"/>
    </source>
</evidence>
<dbReference type="InterPro" id="IPR050618">
    <property type="entry name" value="Ubq-SigPath_Reg"/>
</dbReference>
<sequence>MSLPLPRQGPTAAPLSGSNRLPVSPRRSASQLPPPPLLPSLGSTTMGAGTLSSTYQRPFPVPPYLRHASLFANRFETVPSVADDDSALALDRPPSQDKGKARASAPFLGVDPVPSSSGGVKPSRSRDQAHEPPILLPTCWDESDRCALLELTSDGLGVSFAGSAKYGDRDAAAVRANRPVPPQAGVYYYEVQVLDKGVSGYIGIGLSDRSVPLGRLPGWEDKSYGYHADDGRAFCSQGNGEEFGPTFTTMDTVGCGIDWTGAGPPRGDKERSPRVSGAGRGAAHKDRADADKGGGRVFFTKNGEFLGYAFCGLQGKLYPTVGLRTPNEAVRVNFGAAPFRFDIEGLVLERKRAVLARLNSTDPSPSSFLPSPAPPIPALLPTSPHERTHETLQALISAYLVHHGYTATAAAFGAQVRAERVERATGLGPRRGAASSAGARDGTTGDGDGHEDGPDALLVSAAEASAVRADIRAAALEGRADDALVLLEAHYPSALAPSAPGGGQDTDPSGGILFRLRCRAFVEAALALSRSGAGAGPGDGLDALLARGQALHAAYGADPRPAVRDELQAVLGLVAYGDPEREATGRTRELLGERERDKVADEVNAAVLRAANLPPVPALEALYRQACATVRLAGDVGCGAAALVDVPGEVLAVGRLHRR</sequence>
<feature type="domain" description="B30.2/SPRY" evidence="2">
    <location>
        <begin position="118"/>
        <end position="339"/>
    </location>
</feature>
<name>A0A5C5FKI2_9BASI</name>
<keyword evidence="4" id="KW-1185">Reference proteome</keyword>
<evidence type="ECO:0000313" key="4">
    <source>
        <dbReference type="Proteomes" id="UP000311382"/>
    </source>
</evidence>
<dbReference type="InterPro" id="IPR003877">
    <property type="entry name" value="SPRY_dom"/>
</dbReference>
<accession>A0A5C5FKI2</accession>
<dbReference type="InterPro" id="IPR013144">
    <property type="entry name" value="CRA_dom"/>
</dbReference>
<dbReference type="SMART" id="SM00449">
    <property type="entry name" value="SPRY"/>
    <property type="match status" value="1"/>
</dbReference>
<evidence type="ECO:0000313" key="3">
    <source>
        <dbReference type="EMBL" id="TNY17288.1"/>
    </source>
</evidence>
<dbReference type="Proteomes" id="UP000311382">
    <property type="component" value="Unassembled WGS sequence"/>
</dbReference>
<dbReference type="InterPro" id="IPR043136">
    <property type="entry name" value="B30.2/SPRY_sf"/>
</dbReference>
<dbReference type="Pfam" id="PF00622">
    <property type="entry name" value="SPRY"/>
    <property type="match status" value="2"/>
</dbReference>
<dbReference type="AlphaFoldDB" id="A0A5C5FKI2"/>
<feature type="compositionally biased region" description="Low complexity" evidence="1">
    <location>
        <begin position="430"/>
        <end position="442"/>
    </location>
</feature>
<proteinExistence type="predicted"/>
<feature type="region of interest" description="Disordered" evidence="1">
    <location>
        <begin position="423"/>
        <end position="455"/>
    </location>
</feature>
<organism evidence="3 4">
    <name type="scientific">Rhodotorula diobovata</name>
    <dbReference type="NCBI Taxonomy" id="5288"/>
    <lineage>
        <taxon>Eukaryota</taxon>
        <taxon>Fungi</taxon>
        <taxon>Dikarya</taxon>
        <taxon>Basidiomycota</taxon>
        <taxon>Pucciniomycotina</taxon>
        <taxon>Microbotryomycetes</taxon>
        <taxon>Sporidiobolales</taxon>
        <taxon>Sporidiobolaceae</taxon>
        <taxon>Rhodotorula</taxon>
    </lineage>
</organism>
<feature type="region of interest" description="Disordered" evidence="1">
    <location>
        <begin position="86"/>
        <end position="132"/>
    </location>
</feature>
<feature type="compositionally biased region" description="Low complexity" evidence="1">
    <location>
        <begin position="109"/>
        <end position="122"/>
    </location>
</feature>
<dbReference type="SUPFAM" id="SSF49899">
    <property type="entry name" value="Concanavalin A-like lectins/glucanases"/>
    <property type="match status" value="1"/>
</dbReference>
<protein>
    <submittedName>
        <fullName evidence="3">Competence/damage-inducible protein CinA</fullName>
    </submittedName>
</protein>
<feature type="region of interest" description="Disordered" evidence="1">
    <location>
        <begin position="261"/>
        <end position="289"/>
    </location>
</feature>
<dbReference type="InterPro" id="IPR006594">
    <property type="entry name" value="LisH"/>
</dbReference>
<dbReference type="Gene3D" id="2.60.120.920">
    <property type="match status" value="1"/>
</dbReference>
<dbReference type="PROSITE" id="PS50896">
    <property type="entry name" value="LISH"/>
    <property type="match status" value="1"/>
</dbReference>
<dbReference type="Pfam" id="PF10607">
    <property type="entry name" value="CTLH"/>
    <property type="match status" value="1"/>
</dbReference>
<dbReference type="STRING" id="5288.A0A5C5FKI2"/>
<dbReference type="InterPro" id="IPR001870">
    <property type="entry name" value="B30.2/SPRY"/>
</dbReference>
<comment type="caution">
    <text evidence="3">The sequence shown here is derived from an EMBL/GenBank/DDBJ whole genome shotgun (WGS) entry which is preliminary data.</text>
</comment>
<dbReference type="InterPro" id="IPR013320">
    <property type="entry name" value="ConA-like_dom_sf"/>
</dbReference>
<feature type="region of interest" description="Disordered" evidence="1">
    <location>
        <begin position="1"/>
        <end position="54"/>
    </location>
</feature>
<evidence type="ECO:0000259" key="2">
    <source>
        <dbReference type="PROSITE" id="PS50188"/>
    </source>
</evidence>
<dbReference type="InterPro" id="IPR024964">
    <property type="entry name" value="CTLH/CRA"/>
</dbReference>
<reference evidence="3 4" key="1">
    <citation type="submission" date="2019-03" db="EMBL/GenBank/DDBJ databases">
        <title>Rhodosporidium diobovatum UCD-FST 08-225 genome sequencing, assembly, and annotation.</title>
        <authorList>
            <person name="Fakankun I.U."/>
            <person name="Fristensky B."/>
            <person name="Levin D.B."/>
        </authorList>
    </citation>
    <scope>NUCLEOTIDE SEQUENCE [LARGE SCALE GENOMIC DNA]</scope>
    <source>
        <strain evidence="3 4">UCD-FST 08-225</strain>
    </source>
</reference>
<dbReference type="Pfam" id="PF08513">
    <property type="entry name" value="LisH"/>
    <property type="match status" value="1"/>
</dbReference>